<evidence type="ECO:0000256" key="5">
    <source>
        <dbReference type="ARBA" id="ARBA00022833"/>
    </source>
</evidence>
<dbReference type="PANTHER" id="PTHR47926:SF390">
    <property type="entry name" value="TETRATRICOPEPTIDE REPEAT-LIKE SUPERFAMILY PROTEIN"/>
    <property type="match status" value="1"/>
</dbReference>
<gene>
    <name evidence="9" type="ORF">LWI28_018579</name>
</gene>
<evidence type="ECO:0000313" key="10">
    <source>
        <dbReference type="Proteomes" id="UP001064489"/>
    </source>
</evidence>
<keyword evidence="2" id="KW-0479">Metal-binding</keyword>
<dbReference type="GO" id="GO:0003723">
    <property type="term" value="F:RNA binding"/>
    <property type="evidence" value="ECO:0007669"/>
    <property type="project" value="InterPro"/>
</dbReference>
<dbReference type="Pfam" id="PF26175">
    <property type="entry name" value="HTH_FAR1"/>
    <property type="match status" value="1"/>
</dbReference>
<sequence length="1810" mass="205083">MSTKPSTNIWIRRQQCPCGDWKCYIKYEGDDQLSVSSQQIKTETTSASSSLEAVFTPYVGQIFKSDEEAFEYYSNFARKNGFSIRKARSTESQNLGIYRRDFVCYRSGFNQPRKKANVEHPRDRKSVRCGCDAKLYLTKEIVDGVTQWYVSQFSNVHNHELLEDDQVRLLPAYRKIQEADQERILLLSKAGFPVNRIVKVLELEKGVQPGQLPFIEKDVRNFVRTCKKTVQENDALLTEKRENDTLELLEACKSMVERDADFVYDYTTDENDKVENIAWSYGDSIRAYSLFGDVVTFDTTYRSITYGLLLGVWFGMDNHGETISFGCVLLQDESSQSFIWALQTFVRFMRGSCPQTILTDIDSGLRDGIARELPNTKHVICIWHILSKLSSWFSLPLGSQYEEFKAEFDMLCHLEGVEDFEHQWNLLVARFGLVSDKHIALLSSYRASWPFSYIRGYFLARTMTIEFSQSLETFLKRILSGQTCLQVFFEQVGAAANFGNLTREGMQYMHIKTCMPIEEHARSILSPYAFRVIQHEIELSMQYATTEMANGSYLVRHYKKMDGEYLVIWIPEDEQIHCSCKEFEHSGILCRHSLRVFSIKNYFQLPEKYLLLRWRLESSQVPIEDHNAQSSSDECAQAFHSLAATLLTESLISKERFNYVHRELTGILDNVRNMPVIDEFAVNMVANNVNEGEPKEQPTENKVELEKSCEKLKGFLLLVGVFATPHFQKQSTLKQYFTDFSISVYKIVHGDKNSSLGIAGTVYRIRAMFRCLFQSTTKRTLSTVTASPITTHNAIEIPIEASIYHHKTAASLHSSFDVLEHLVSTYRDSRCLKDAKLFHLQTLKLGFHYDTFLCNTLVNIYVRAGDLVSANKLFDEMPDRNSVSWAALISGYTQNGMFSEACGMFREMMCSGFFPNHYAIGSVLRACQEFGPSGLKLGMQIHGLILKSKHAFDVLACNVVISMYGRCSAYSDCARRVFEDIESKNLISWNSIISIYSQRGDAVSAFQLLSSMQREGSGYSFRPNEYTFGSLITAACSCVDSGLCLLEQLLTRVKKSGLVSDLYVGSSLVNGFARFGCFDYARKIFEQMSQRNVVSMNGLMVGLVRKKHGEEATEVFVEMRNMVELNADSYVILLSAFAEFASLEKGRRMGKEVHGYVIRSGLIDKKVAVGNGLINMYAKFGAIDDSRSVFRLMVEKDSVSWNTIISGLDQNEYFEDATKSFCEMQRAGIVPSNYTLISTLSSCASLGWIMLGQQVHGEAFKLGLDLDVSVSNALLALYADTGCLALCLKVFSLMPENDQVSWNTVIGALSVSEATVSEAVKYYLNMMRVGWNPNRVTFINILAAVSSLSLCKVGQQIHAQVIKYHIAGDTTIENALLACYGKCGEMDECEKIFSRMSDRKDDVSWNSMISGYIHNELLLKAMDLVWFMIQMGQRLDHFTFATVLSACASVATLERGMEVHASALRACLESDVVVGSALVDMYSKCGRIHYALRFFDMMPIRNVYSWNSMISGYARHGHGDKALRLFSRMKLDGPPPDHVTFVGVLSACSHVGMVDEGFKHFKSMSQVYGLAPRMEHFSCIVDLLGRAGELDKIEDFISKMPIKPNILIWRTVLGACGRANGRKTELGRKAADMLFEMEPQNAVNYVLLANMYASGGKWEDVARARKLMREAEVKKEAGCSWVTMKDGVHVFVAGDKSHPEKDLVYEKLKELNQKMRDAGYVPQTKYALYDLDQENKEELLGYHSERLAVAFVLTRNSGLPIRIMKNLRVCVDCHFAFKFISKIVGRQIVLRDSNRFHHFDDGKCSCGDYW</sequence>
<dbReference type="Pfam" id="PF10551">
    <property type="entry name" value="MULE"/>
    <property type="match status" value="1"/>
</dbReference>
<comment type="caution">
    <text evidence="9">The sequence shown here is derived from an EMBL/GenBank/DDBJ whole genome shotgun (WGS) entry which is preliminary data.</text>
</comment>
<dbReference type="InterPro" id="IPR007527">
    <property type="entry name" value="Znf_SWIM"/>
</dbReference>
<evidence type="ECO:0000259" key="8">
    <source>
        <dbReference type="PROSITE" id="PS50966"/>
    </source>
</evidence>
<feature type="repeat" description="PPR" evidence="7">
    <location>
        <begin position="1502"/>
        <end position="1536"/>
    </location>
</feature>
<feature type="repeat" description="PPR" evidence="7">
    <location>
        <begin position="1197"/>
        <end position="1231"/>
    </location>
</feature>
<dbReference type="InterPro" id="IPR006564">
    <property type="entry name" value="Znf_PMZ"/>
</dbReference>
<evidence type="ECO:0000256" key="1">
    <source>
        <dbReference type="ARBA" id="ARBA00006643"/>
    </source>
</evidence>
<dbReference type="Pfam" id="PF03101">
    <property type="entry name" value="FAR1"/>
    <property type="match status" value="1"/>
</dbReference>
<comment type="similarity">
    <text evidence="1">Belongs to the PPR family. PCMP-H subfamily.</text>
</comment>
<dbReference type="Pfam" id="PF20431">
    <property type="entry name" value="E_motif"/>
    <property type="match status" value="1"/>
</dbReference>
<feature type="repeat" description="PPR" evidence="7">
    <location>
        <begin position="1298"/>
        <end position="1333"/>
    </location>
</feature>
<dbReference type="Pfam" id="PF04434">
    <property type="entry name" value="SWIM"/>
    <property type="match status" value="1"/>
</dbReference>
<evidence type="ECO:0000256" key="6">
    <source>
        <dbReference type="PROSITE-ProRule" id="PRU00325"/>
    </source>
</evidence>
<organism evidence="9 10">
    <name type="scientific">Acer negundo</name>
    <name type="common">Box elder</name>
    <dbReference type="NCBI Taxonomy" id="4023"/>
    <lineage>
        <taxon>Eukaryota</taxon>
        <taxon>Viridiplantae</taxon>
        <taxon>Streptophyta</taxon>
        <taxon>Embryophyta</taxon>
        <taxon>Tracheophyta</taxon>
        <taxon>Spermatophyta</taxon>
        <taxon>Magnoliopsida</taxon>
        <taxon>eudicotyledons</taxon>
        <taxon>Gunneridae</taxon>
        <taxon>Pentapetalae</taxon>
        <taxon>rosids</taxon>
        <taxon>malvids</taxon>
        <taxon>Sapindales</taxon>
        <taxon>Sapindaceae</taxon>
        <taxon>Hippocastanoideae</taxon>
        <taxon>Acereae</taxon>
        <taxon>Acer</taxon>
    </lineage>
</organism>
<accession>A0AAD5J0J8</accession>
<dbReference type="SMART" id="SM00575">
    <property type="entry name" value="ZnF_PMZ"/>
    <property type="match status" value="1"/>
</dbReference>
<dbReference type="GO" id="GO:0008270">
    <property type="term" value="F:zinc ion binding"/>
    <property type="evidence" value="ECO:0007669"/>
    <property type="project" value="UniProtKB-KW"/>
</dbReference>
<keyword evidence="5" id="KW-0862">Zinc</keyword>
<dbReference type="InterPro" id="IPR032867">
    <property type="entry name" value="DYW_dom"/>
</dbReference>
<dbReference type="GO" id="GO:0009451">
    <property type="term" value="P:RNA modification"/>
    <property type="evidence" value="ECO:0007669"/>
    <property type="project" value="InterPro"/>
</dbReference>
<keyword evidence="10" id="KW-1185">Reference proteome</keyword>
<keyword evidence="3" id="KW-0677">Repeat</keyword>
<dbReference type="InterPro" id="IPR018289">
    <property type="entry name" value="MULE_transposase_dom"/>
</dbReference>
<evidence type="ECO:0000256" key="3">
    <source>
        <dbReference type="ARBA" id="ARBA00022737"/>
    </source>
</evidence>
<feature type="repeat" description="PPR" evidence="7">
    <location>
        <begin position="850"/>
        <end position="880"/>
    </location>
</feature>
<reference evidence="9" key="2">
    <citation type="submission" date="2023-02" db="EMBL/GenBank/DDBJ databases">
        <authorList>
            <person name="Swenson N.G."/>
            <person name="Wegrzyn J.L."/>
            <person name="Mcevoy S.L."/>
        </authorList>
    </citation>
    <scope>NUCLEOTIDE SEQUENCE</scope>
    <source>
        <strain evidence="9">91603</strain>
        <tissue evidence="9">Leaf</tissue>
    </source>
</reference>
<feature type="repeat" description="PPR" evidence="7">
    <location>
        <begin position="1061"/>
        <end position="1095"/>
    </location>
</feature>
<dbReference type="Pfam" id="PF13041">
    <property type="entry name" value="PPR_2"/>
    <property type="match status" value="4"/>
</dbReference>
<protein>
    <recommendedName>
        <fullName evidence="8">SWIM-type domain-containing protein</fullName>
    </recommendedName>
</protein>
<feature type="repeat" description="PPR" evidence="7">
    <location>
        <begin position="881"/>
        <end position="915"/>
    </location>
</feature>
<evidence type="ECO:0000313" key="9">
    <source>
        <dbReference type="EMBL" id="KAI9177734.1"/>
    </source>
</evidence>
<name>A0AAD5J0J8_ACENE</name>
<dbReference type="InterPro" id="IPR046849">
    <property type="entry name" value="E2_motif"/>
</dbReference>
<dbReference type="PROSITE" id="PS50966">
    <property type="entry name" value="ZF_SWIM"/>
    <property type="match status" value="1"/>
</dbReference>
<feature type="repeat" description="PPR" evidence="7">
    <location>
        <begin position="1369"/>
        <end position="1399"/>
    </location>
</feature>
<dbReference type="Pfam" id="PF01535">
    <property type="entry name" value="PPR"/>
    <property type="match status" value="4"/>
</dbReference>
<dbReference type="FunFam" id="1.25.40.10:FF:001224">
    <property type="entry name" value="Pentatricopeptide repeat-containing protein chloroplastic"/>
    <property type="match status" value="1"/>
</dbReference>
<dbReference type="EMBL" id="JAJSOW010000102">
    <property type="protein sequence ID" value="KAI9177734.1"/>
    <property type="molecule type" value="Genomic_DNA"/>
</dbReference>
<proteinExistence type="inferred from homology"/>
<keyword evidence="4 6" id="KW-0863">Zinc-finger</keyword>
<dbReference type="FunFam" id="1.25.40.10:FF:000692">
    <property type="entry name" value="Pentatricopeptide repeat-containing protein At3g13880"/>
    <property type="match status" value="1"/>
</dbReference>
<dbReference type="InterPro" id="IPR004330">
    <property type="entry name" value="FAR1_DNA_bnd_dom"/>
</dbReference>
<dbReference type="FunFam" id="1.25.40.10:FF:000366">
    <property type="entry name" value="Pentatricopeptide (PPR) repeat-containing protein"/>
    <property type="match status" value="1"/>
</dbReference>
<evidence type="ECO:0000256" key="4">
    <source>
        <dbReference type="ARBA" id="ARBA00022771"/>
    </source>
</evidence>
<dbReference type="PROSITE" id="PS51375">
    <property type="entry name" value="PPR"/>
    <property type="match status" value="9"/>
</dbReference>
<dbReference type="PANTHER" id="PTHR47926">
    <property type="entry name" value="PENTATRICOPEPTIDE REPEAT-CONTAINING PROTEIN"/>
    <property type="match status" value="1"/>
</dbReference>
<dbReference type="Proteomes" id="UP001064489">
    <property type="component" value="Chromosome 5"/>
</dbReference>
<dbReference type="Gene3D" id="1.25.40.10">
    <property type="entry name" value="Tetratricopeptide repeat domain"/>
    <property type="match status" value="7"/>
</dbReference>
<dbReference type="InterPro" id="IPR058778">
    <property type="entry name" value="HTH_FAR1-11-like"/>
</dbReference>
<dbReference type="Pfam" id="PF14432">
    <property type="entry name" value="DYW_deaminase"/>
    <property type="match status" value="1"/>
</dbReference>
<dbReference type="FunFam" id="1.25.40.10:FF:000475">
    <property type="entry name" value="Pentatricopeptide repeat-containing protein At5g40410, mitochondrial"/>
    <property type="match status" value="1"/>
</dbReference>
<feature type="repeat" description="PPR" evidence="7">
    <location>
        <begin position="985"/>
        <end position="1019"/>
    </location>
</feature>
<evidence type="ECO:0000256" key="2">
    <source>
        <dbReference type="ARBA" id="ARBA00022723"/>
    </source>
</evidence>
<dbReference type="InterPro" id="IPR046848">
    <property type="entry name" value="E_motif"/>
</dbReference>
<dbReference type="NCBIfam" id="TIGR00756">
    <property type="entry name" value="PPR"/>
    <property type="match status" value="6"/>
</dbReference>
<feature type="domain" description="SWIM-type" evidence="8">
    <location>
        <begin position="565"/>
        <end position="601"/>
    </location>
</feature>
<dbReference type="FunFam" id="1.25.40.10:FF:000381">
    <property type="entry name" value="Pentatricopeptide repeat-containing protein"/>
    <property type="match status" value="1"/>
</dbReference>
<dbReference type="InterPro" id="IPR002885">
    <property type="entry name" value="PPR_rpt"/>
</dbReference>
<reference evidence="9" key="1">
    <citation type="journal article" date="2022" name="Plant J.">
        <title>Strategies of tolerance reflected in two North American maple genomes.</title>
        <authorList>
            <person name="McEvoy S.L."/>
            <person name="Sezen U.U."/>
            <person name="Trouern-Trend A."/>
            <person name="McMahon S.M."/>
            <person name="Schaberg P.G."/>
            <person name="Yang J."/>
            <person name="Wegrzyn J.L."/>
            <person name="Swenson N.G."/>
        </authorList>
    </citation>
    <scope>NUCLEOTIDE SEQUENCE</scope>
    <source>
        <strain evidence="9">91603</strain>
    </source>
</reference>
<dbReference type="InterPro" id="IPR011990">
    <property type="entry name" value="TPR-like_helical_dom_sf"/>
</dbReference>
<dbReference type="Pfam" id="PF20430">
    <property type="entry name" value="Eplus_motif"/>
    <property type="match status" value="1"/>
</dbReference>
<feature type="repeat" description="PPR" evidence="7">
    <location>
        <begin position="1401"/>
        <end position="1435"/>
    </location>
</feature>
<dbReference type="InterPro" id="IPR046960">
    <property type="entry name" value="PPR_At4g14850-like_plant"/>
</dbReference>
<dbReference type="FunFam" id="1.25.40.10:FF:000031">
    <property type="entry name" value="Pentatricopeptide repeat-containing protein mitochondrial"/>
    <property type="match status" value="1"/>
</dbReference>
<dbReference type="FunFam" id="1.25.40.10:FF:000425">
    <property type="entry name" value="Pentatricopeptide repeat-containing protein At3g26540"/>
    <property type="match status" value="1"/>
</dbReference>
<evidence type="ECO:0000256" key="7">
    <source>
        <dbReference type="PROSITE-ProRule" id="PRU00708"/>
    </source>
</evidence>